<dbReference type="Proteomes" id="UP001161391">
    <property type="component" value="Unassembled WGS sequence"/>
</dbReference>
<dbReference type="Gene3D" id="3.30.1490.130">
    <property type="entry name" value="D-aminoacylase. Domain 3"/>
    <property type="match status" value="1"/>
</dbReference>
<feature type="signal peptide" evidence="1">
    <location>
        <begin position="1"/>
        <end position="23"/>
    </location>
</feature>
<dbReference type="InterPro" id="IPR013108">
    <property type="entry name" value="Amidohydro_3"/>
</dbReference>
<organism evidence="3 4">
    <name type="scientific">Algimonas ampicilliniresistens</name>
    <dbReference type="NCBI Taxonomy" id="1298735"/>
    <lineage>
        <taxon>Bacteria</taxon>
        <taxon>Pseudomonadati</taxon>
        <taxon>Pseudomonadota</taxon>
        <taxon>Alphaproteobacteria</taxon>
        <taxon>Maricaulales</taxon>
        <taxon>Robiginitomaculaceae</taxon>
        <taxon>Algimonas</taxon>
    </lineage>
</organism>
<dbReference type="Gene3D" id="3.20.20.140">
    <property type="entry name" value="Metal-dependent hydrolases"/>
    <property type="match status" value="3"/>
</dbReference>
<dbReference type="PANTHER" id="PTHR11647:SF1">
    <property type="entry name" value="COLLAPSIN RESPONSE MEDIATOR PROTEIN"/>
    <property type="match status" value="1"/>
</dbReference>
<feature type="chain" id="PRO_5045357601" evidence="1">
    <location>
        <begin position="24"/>
        <end position="516"/>
    </location>
</feature>
<name>A0ABQ5VC45_9PROT</name>
<feature type="domain" description="Amidohydrolase 3" evidence="2">
    <location>
        <begin position="392"/>
        <end position="494"/>
    </location>
</feature>
<reference evidence="3" key="2">
    <citation type="submission" date="2023-01" db="EMBL/GenBank/DDBJ databases">
        <title>Draft genome sequence of Algimonas ampicilliniresistens strain NBRC 108219.</title>
        <authorList>
            <person name="Sun Q."/>
            <person name="Mori K."/>
        </authorList>
    </citation>
    <scope>NUCLEOTIDE SEQUENCE</scope>
    <source>
        <strain evidence="3">NBRC 108219</strain>
    </source>
</reference>
<dbReference type="PANTHER" id="PTHR11647">
    <property type="entry name" value="HYDRANTOINASE/DIHYDROPYRIMIDINASE FAMILY MEMBER"/>
    <property type="match status" value="1"/>
</dbReference>
<accession>A0ABQ5VC45</accession>
<evidence type="ECO:0000313" key="3">
    <source>
        <dbReference type="EMBL" id="GLQ24275.1"/>
    </source>
</evidence>
<proteinExistence type="predicted"/>
<reference evidence="3" key="1">
    <citation type="journal article" date="2014" name="Int. J. Syst. Evol. Microbiol.">
        <title>Complete genome of a new Firmicutes species belonging to the dominant human colonic microbiota ('Ruminococcus bicirculans') reveals two chromosomes and a selective capacity to utilize plant glucans.</title>
        <authorList>
            <consortium name="NISC Comparative Sequencing Program"/>
            <person name="Wegmann U."/>
            <person name="Louis P."/>
            <person name="Goesmann A."/>
            <person name="Henrissat B."/>
            <person name="Duncan S.H."/>
            <person name="Flint H.J."/>
        </authorList>
    </citation>
    <scope>NUCLEOTIDE SEQUENCE</scope>
    <source>
        <strain evidence="3">NBRC 108219</strain>
    </source>
</reference>
<dbReference type="Gene3D" id="2.30.40.10">
    <property type="entry name" value="Urease, subunit C, domain 1"/>
    <property type="match status" value="2"/>
</dbReference>
<keyword evidence="4" id="KW-1185">Reference proteome</keyword>
<dbReference type="InterPro" id="IPR032466">
    <property type="entry name" value="Metal_Hydrolase"/>
</dbReference>
<evidence type="ECO:0000313" key="4">
    <source>
        <dbReference type="Proteomes" id="UP001161391"/>
    </source>
</evidence>
<feature type="domain" description="Amidohydrolase 3" evidence="2">
    <location>
        <begin position="75"/>
        <end position="198"/>
    </location>
</feature>
<evidence type="ECO:0000256" key="1">
    <source>
        <dbReference type="SAM" id="SignalP"/>
    </source>
</evidence>
<dbReference type="PROSITE" id="PS51257">
    <property type="entry name" value="PROKAR_LIPOPROTEIN"/>
    <property type="match status" value="1"/>
</dbReference>
<dbReference type="InterPro" id="IPR011059">
    <property type="entry name" value="Metal-dep_hydrolase_composite"/>
</dbReference>
<sequence length="516" mass="54819">MAIRHSVAAGFATLLCACSQQSAAPEGLPIYDLYIHGGTIVDGSGEASFVADVLVAGDTIAYIGDTDPDSIDARQTIDASGKIVTPGFIDAHAHGNPLADNNDALKSFLRQGVTTVILGQDGVSPGNGQTIQDWLDAVEAKGSGPNVAALIGHGTLRAQSGGGEKDTLTPGEQEAMETLLLQGLQQGAYGLSTGLEYLPGRYADTAELNGLAKIVGAQDGLISSHIRNEDDDKIEQSVAEVIQQGQYARVNITHIKVVYGKTRAQGDAVLAQIQAARDDGMTVTADVYPYLASYGSLIYLYPEWAKRKTEFDDAVVNRRNELEAFLQAKIERRNGPDAILISKGEYAGKTLGEIAAINDVTPEQQIINFGHSGPSTAHFIMTKDTQDAFVTDPNVSISSDGSPTMRHPRSFGSFPKIIEDYVVRDESLSIEQAIHKMSGLTAQTFSIQTRGLLKPGLAADILVFDPTNIKANTGWSDIMAQPTGFDAVIVNGQPTDIMAVSGAPVFGKTLRKTDGD</sequence>
<dbReference type="EMBL" id="BSNK01000002">
    <property type="protein sequence ID" value="GLQ24275.1"/>
    <property type="molecule type" value="Genomic_DNA"/>
</dbReference>
<evidence type="ECO:0000259" key="2">
    <source>
        <dbReference type="Pfam" id="PF07969"/>
    </source>
</evidence>
<dbReference type="InterPro" id="IPR023100">
    <property type="entry name" value="D-aminoacylase_insert_dom_sf"/>
</dbReference>
<dbReference type="Pfam" id="PF07969">
    <property type="entry name" value="Amidohydro_3"/>
    <property type="match status" value="2"/>
</dbReference>
<dbReference type="SUPFAM" id="SSF51556">
    <property type="entry name" value="Metallo-dependent hydrolases"/>
    <property type="match status" value="1"/>
</dbReference>
<dbReference type="SUPFAM" id="SSF51338">
    <property type="entry name" value="Composite domain of metallo-dependent hydrolases"/>
    <property type="match status" value="1"/>
</dbReference>
<comment type="caution">
    <text evidence="3">The sequence shown here is derived from an EMBL/GenBank/DDBJ whole genome shotgun (WGS) entry which is preliminary data.</text>
</comment>
<dbReference type="InterPro" id="IPR050378">
    <property type="entry name" value="Metallo-dep_Hydrolases_sf"/>
</dbReference>
<keyword evidence="1" id="KW-0732">Signal</keyword>
<dbReference type="RefSeq" id="WP_284390516.1">
    <property type="nucleotide sequence ID" value="NZ_BSNK01000002.1"/>
</dbReference>
<gene>
    <name evidence="3" type="ORF">GCM10007853_21490</name>
</gene>
<protein>
    <submittedName>
        <fullName evidence="3">Aminoacylase</fullName>
    </submittedName>
</protein>